<proteinExistence type="predicted"/>
<name>A0A429XYI8_9BACI</name>
<evidence type="ECO:0000313" key="3">
    <source>
        <dbReference type="Proteomes" id="UP000287156"/>
    </source>
</evidence>
<keyword evidence="1" id="KW-0812">Transmembrane</keyword>
<dbReference type="Proteomes" id="UP000287156">
    <property type="component" value="Unassembled WGS sequence"/>
</dbReference>
<dbReference type="InterPro" id="IPR025622">
    <property type="entry name" value="YqzE"/>
</dbReference>
<dbReference type="AlphaFoldDB" id="A0A429XYI8"/>
<accession>A0A429XYI8</accession>
<evidence type="ECO:0000256" key="1">
    <source>
        <dbReference type="SAM" id="Phobius"/>
    </source>
</evidence>
<keyword evidence="3" id="KW-1185">Reference proteome</keyword>
<dbReference type="OrthoDB" id="2691835at2"/>
<feature type="transmembrane region" description="Helical" evidence="1">
    <location>
        <begin position="35"/>
        <end position="55"/>
    </location>
</feature>
<dbReference type="Pfam" id="PF14038">
    <property type="entry name" value="YqzE"/>
    <property type="match status" value="1"/>
</dbReference>
<keyword evidence="1" id="KW-0472">Membrane</keyword>
<sequence length="62" mass="7526">MSTNDYVKYMTEKLIQRMETPKSERKEMKKEQKEIKTPFLVNWFGMVPFSILMLLKKDKQPL</sequence>
<dbReference type="EMBL" id="QYTV02000005">
    <property type="protein sequence ID" value="RST73804.1"/>
    <property type="molecule type" value="Genomic_DNA"/>
</dbReference>
<protein>
    <submittedName>
        <fullName evidence="2">YqzE family protein</fullName>
    </submittedName>
</protein>
<comment type="caution">
    <text evidence="2">The sequence shown here is derived from an EMBL/GenBank/DDBJ whole genome shotgun (WGS) entry which is preliminary data.</text>
</comment>
<evidence type="ECO:0000313" key="2">
    <source>
        <dbReference type="EMBL" id="RST73804.1"/>
    </source>
</evidence>
<gene>
    <name evidence="2" type="ORF">D4T97_013095</name>
</gene>
<keyword evidence="1" id="KW-1133">Transmembrane helix</keyword>
<reference evidence="2" key="1">
    <citation type="submission" date="2018-12" db="EMBL/GenBank/DDBJ databases">
        <authorList>
            <person name="Sun L."/>
            <person name="Chen Z."/>
        </authorList>
    </citation>
    <scope>NUCLEOTIDE SEQUENCE [LARGE SCALE GENOMIC DNA]</scope>
    <source>
        <strain evidence="2">3-2-2</strain>
    </source>
</reference>
<organism evidence="2 3">
    <name type="scientific">Siminovitchia acidinfaciens</name>
    <dbReference type="NCBI Taxonomy" id="2321395"/>
    <lineage>
        <taxon>Bacteria</taxon>
        <taxon>Bacillati</taxon>
        <taxon>Bacillota</taxon>
        <taxon>Bacilli</taxon>
        <taxon>Bacillales</taxon>
        <taxon>Bacillaceae</taxon>
        <taxon>Siminovitchia</taxon>
    </lineage>
</organism>
<dbReference type="RefSeq" id="WP_126051191.1">
    <property type="nucleotide sequence ID" value="NZ_QYTV02000005.1"/>
</dbReference>